<dbReference type="GO" id="GO:0005524">
    <property type="term" value="F:ATP binding"/>
    <property type="evidence" value="ECO:0007669"/>
    <property type="project" value="UniProtKB-KW"/>
</dbReference>
<accession>A0AAE3WEX2</accession>
<gene>
    <name evidence="1" type="ORF">NO357_14490</name>
</gene>
<proteinExistence type="predicted"/>
<name>A0AAE3WEX2_9RHOB</name>
<keyword evidence="2" id="KW-1185">Reference proteome</keyword>
<evidence type="ECO:0000313" key="1">
    <source>
        <dbReference type="EMBL" id="MDQ2091110.1"/>
    </source>
</evidence>
<dbReference type="EMBL" id="JANHAX010000004">
    <property type="protein sequence ID" value="MDQ2091110.1"/>
    <property type="molecule type" value="Genomic_DNA"/>
</dbReference>
<keyword evidence="1" id="KW-0067">ATP-binding</keyword>
<sequence length="167" mass="18185">MSRSSPTLHLVCGKVASGKSTLTRKLGQSPGTVVIAEDDWLSALFSDEMSSISDYARCAAKLRNTMGPHVASLLKSGVSVVLDFPANTLASRTWMRGIIQAANVAHRLHYLDVPDEVCIARLRARNAGGEHPFVVTDEQFRQLSEHFVVPSTGEGFNIVRHGPDDTR</sequence>
<reference evidence="1" key="2">
    <citation type="submission" date="2023-02" db="EMBL/GenBank/DDBJ databases">
        <title>'Rhodoalgimonas zhirmunskyi' gen. nov., isolated from a red alga.</title>
        <authorList>
            <person name="Nedashkovskaya O.I."/>
            <person name="Otstavnykh N.Y."/>
            <person name="Bystritskaya E.P."/>
            <person name="Balabanova L.A."/>
            <person name="Isaeva M.P."/>
        </authorList>
    </citation>
    <scope>NUCLEOTIDE SEQUENCE</scope>
    <source>
        <strain evidence="1">KCTC 52189</strain>
    </source>
</reference>
<dbReference type="SUPFAM" id="SSF52540">
    <property type="entry name" value="P-loop containing nucleoside triphosphate hydrolases"/>
    <property type="match status" value="1"/>
</dbReference>
<dbReference type="InterPro" id="IPR027417">
    <property type="entry name" value="P-loop_NTPase"/>
</dbReference>
<protein>
    <submittedName>
        <fullName evidence="1">ATP-binding protein</fullName>
    </submittedName>
</protein>
<dbReference type="Gene3D" id="3.40.50.300">
    <property type="entry name" value="P-loop containing nucleotide triphosphate hydrolases"/>
    <property type="match status" value="1"/>
</dbReference>
<dbReference type="RefSeq" id="WP_306736394.1">
    <property type="nucleotide sequence ID" value="NZ_JANHAX010000004.1"/>
</dbReference>
<evidence type="ECO:0000313" key="2">
    <source>
        <dbReference type="Proteomes" id="UP001226762"/>
    </source>
</evidence>
<organism evidence="1 2">
    <name type="scientific">Marimonas arenosa</name>
    <dbReference type="NCBI Taxonomy" id="1795305"/>
    <lineage>
        <taxon>Bacteria</taxon>
        <taxon>Pseudomonadati</taxon>
        <taxon>Pseudomonadota</taxon>
        <taxon>Alphaproteobacteria</taxon>
        <taxon>Rhodobacterales</taxon>
        <taxon>Paracoccaceae</taxon>
        <taxon>Marimonas</taxon>
    </lineage>
</organism>
<dbReference type="Proteomes" id="UP001226762">
    <property type="component" value="Unassembled WGS sequence"/>
</dbReference>
<dbReference type="Pfam" id="PF13671">
    <property type="entry name" value="AAA_33"/>
    <property type="match status" value="1"/>
</dbReference>
<reference evidence="1" key="1">
    <citation type="submission" date="2022-07" db="EMBL/GenBank/DDBJ databases">
        <authorList>
            <person name="Otstavnykh N."/>
            <person name="Isaeva M."/>
            <person name="Bystritskaya E."/>
        </authorList>
    </citation>
    <scope>NUCLEOTIDE SEQUENCE</scope>
    <source>
        <strain evidence="1">KCTC 52189</strain>
    </source>
</reference>
<keyword evidence="1" id="KW-0547">Nucleotide-binding</keyword>
<dbReference type="AlphaFoldDB" id="A0AAE3WEX2"/>
<comment type="caution">
    <text evidence="1">The sequence shown here is derived from an EMBL/GenBank/DDBJ whole genome shotgun (WGS) entry which is preliminary data.</text>
</comment>